<keyword evidence="4" id="KW-1134">Transmembrane beta strand</keyword>
<accession>A0ABZ3HAM3</accession>
<dbReference type="InterPro" id="IPR051906">
    <property type="entry name" value="TolC-like"/>
</dbReference>
<comment type="similarity">
    <text evidence="2">Belongs to the outer membrane factor (OMF) (TC 1.B.17) family.</text>
</comment>
<dbReference type="PANTHER" id="PTHR30026">
    <property type="entry name" value="OUTER MEMBRANE PROTEIN TOLC"/>
    <property type="match status" value="1"/>
</dbReference>
<dbReference type="EMBL" id="CP147920">
    <property type="protein sequence ID" value="XAU15364.1"/>
    <property type="molecule type" value="Genomic_DNA"/>
</dbReference>
<proteinExistence type="inferred from homology"/>
<evidence type="ECO:0000256" key="3">
    <source>
        <dbReference type="ARBA" id="ARBA00022448"/>
    </source>
</evidence>
<evidence type="ECO:0000256" key="1">
    <source>
        <dbReference type="ARBA" id="ARBA00004442"/>
    </source>
</evidence>
<evidence type="ECO:0000313" key="10">
    <source>
        <dbReference type="Proteomes" id="UP001447842"/>
    </source>
</evidence>
<keyword evidence="6" id="KW-0472">Membrane</keyword>
<dbReference type="RefSeq" id="WP_345972861.1">
    <property type="nucleotide sequence ID" value="NZ_CP147920.1"/>
</dbReference>
<keyword evidence="5" id="KW-0812">Transmembrane</keyword>
<evidence type="ECO:0000256" key="6">
    <source>
        <dbReference type="ARBA" id="ARBA00023136"/>
    </source>
</evidence>
<feature type="coiled-coil region" evidence="8">
    <location>
        <begin position="130"/>
        <end position="157"/>
    </location>
</feature>
<reference evidence="9 10" key="1">
    <citation type="submission" date="2024-03" db="EMBL/GenBank/DDBJ databases">
        <title>Sulfurimonas sp. HSL3-1.</title>
        <authorList>
            <person name="Wang S."/>
        </authorList>
    </citation>
    <scope>NUCLEOTIDE SEQUENCE [LARGE SCALE GENOMIC DNA]</scope>
    <source>
        <strain evidence="9 10">HSL3-1</strain>
    </source>
</reference>
<evidence type="ECO:0000256" key="2">
    <source>
        <dbReference type="ARBA" id="ARBA00007613"/>
    </source>
</evidence>
<evidence type="ECO:0000256" key="4">
    <source>
        <dbReference type="ARBA" id="ARBA00022452"/>
    </source>
</evidence>
<name>A0ABZ3HAM3_9BACT</name>
<feature type="coiled-coil region" evidence="8">
    <location>
        <begin position="294"/>
        <end position="321"/>
    </location>
</feature>
<evidence type="ECO:0000256" key="5">
    <source>
        <dbReference type="ARBA" id="ARBA00022692"/>
    </source>
</evidence>
<keyword evidence="10" id="KW-1185">Reference proteome</keyword>
<dbReference type="Proteomes" id="UP001447842">
    <property type="component" value="Chromosome"/>
</dbReference>
<dbReference type="Pfam" id="PF02321">
    <property type="entry name" value="OEP"/>
    <property type="match status" value="1"/>
</dbReference>
<dbReference type="PANTHER" id="PTHR30026:SF20">
    <property type="entry name" value="OUTER MEMBRANE PROTEIN TOLC"/>
    <property type="match status" value="1"/>
</dbReference>
<keyword evidence="8" id="KW-0175">Coiled coil</keyword>
<organism evidence="9 10">
    <name type="scientific">Sulfurimonas diazotrophicus</name>
    <dbReference type="NCBI Taxonomy" id="3131939"/>
    <lineage>
        <taxon>Bacteria</taxon>
        <taxon>Pseudomonadati</taxon>
        <taxon>Campylobacterota</taxon>
        <taxon>Epsilonproteobacteria</taxon>
        <taxon>Campylobacterales</taxon>
        <taxon>Sulfurimonadaceae</taxon>
        <taxon>Sulfurimonas</taxon>
    </lineage>
</organism>
<protein>
    <submittedName>
        <fullName evidence="9">TolC family protein</fullName>
    </submittedName>
</protein>
<dbReference type="InterPro" id="IPR003423">
    <property type="entry name" value="OMP_efflux"/>
</dbReference>
<sequence length="410" mass="45935">MRQIFSLLFAGTALFGFDLPTLITQAQQNEQVQAYAKRAEAAAHAHDAVVASYLPRIDVGASASYIDERGSIDVPETYKAYAEANFVILDGFKRKNLLSEKSMDAKAGQFDLEGFKKAVSLQVIQRYAELQNVASDIDALQKNREQLAEQLERFKLFKSAGIATEEDVERLNAAVADADYQIIARQYESDRLRSQLELLSGAPLEGELTPGAVVLPEETEAKRLDSLEAMAFRVRALGYAAEQADSVYYPTIALNDTYTWYDYKNFNPSFPVNFVDKQNRLTLQLSMNLIDFGAARQQKQVLRLQQEAQALELRYAEKSAEADRALALKAIQRAESLLDAAQKSETASDRTFAVVKKKYEARVVDYIRYLDALSKATESRAQYNRALSGLNSANATYIYNLGMDPKEYVK</sequence>
<comment type="subcellular location">
    <subcellularLocation>
        <location evidence="1">Cell outer membrane</location>
    </subcellularLocation>
</comment>
<keyword evidence="7" id="KW-0998">Cell outer membrane</keyword>
<dbReference type="Gene3D" id="1.20.1600.10">
    <property type="entry name" value="Outer membrane efflux proteins (OEP)"/>
    <property type="match status" value="1"/>
</dbReference>
<evidence type="ECO:0000256" key="8">
    <source>
        <dbReference type="SAM" id="Coils"/>
    </source>
</evidence>
<gene>
    <name evidence="9" type="ORF">WCY31_01385</name>
</gene>
<keyword evidence="3" id="KW-0813">Transport</keyword>
<evidence type="ECO:0000313" key="9">
    <source>
        <dbReference type="EMBL" id="XAU15364.1"/>
    </source>
</evidence>
<evidence type="ECO:0000256" key="7">
    <source>
        <dbReference type="ARBA" id="ARBA00023237"/>
    </source>
</evidence>
<dbReference type="SUPFAM" id="SSF56954">
    <property type="entry name" value="Outer membrane efflux proteins (OEP)"/>
    <property type="match status" value="1"/>
</dbReference>